<dbReference type="PANTHER" id="PTHR10907:SF47">
    <property type="entry name" value="REGUCALCIN"/>
    <property type="match status" value="1"/>
</dbReference>
<dbReference type="Proteomes" id="UP000030651">
    <property type="component" value="Unassembled WGS sequence"/>
</dbReference>
<dbReference type="OrthoDB" id="423498at2759"/>
<reference evidence="7" key="1">
    <citation type="journal article" date="2015" name="BMC Genomics">
        <title>Genomic and transcriptomic analysis of the endophytic fungus Pestalotiopsis fici reveals its lifestyle and high potential for synthesis of natural products.</title>
        <authorList>
            <person name="Wang X."/>
            <person name="Zhang X."/>
            <person name="Liu L."/>
            <person name="Xiang M."/>
            <person name="Wang W."/>
            <person name="Sun X."/>
            <person name="Che Y."/>
            <person name="Guo L."/>
            <person name="Liu G."/>
            <person name="Guo L."/>
            <person name="Wang C."/>
            <person name="Yin W.B."/>
            <person name="Stadler M."/>
            <person name="Zhang X."/>
            <person name="Liu X."/>
        </authorList>
    </citation>
    <scope>NUCLEOTIDE SEQUENCE [LARGE SCALE GENOMIC DNA]</scope>
    <source>
        <strain evidence="7">W106-1 / CGMCC3.15140</strain>
    </source>
</reference>
<comment type="cofactor">
    <cofactor evidence="3">
        <name>Zn(2+)</name>
        <dbReference type="ChEBI" id="CHEBI:29105"/>
    </cofactor>
    <text evidence="3">Binds 1 divalent metal cation per subunit.</text>
</comment>
<dbReference type="InterPro" id="IPR011042">
    <property type="entry name" value="6-blade_b-propeller_TolB-like"/>
</dbReference>
<feature type="binding site" evidence="3">
    <location>
        <position position="169"/>
    </location>
    <ligand>
        <name>substrate</name>
    </ligand>
</feature>
<dbReference type="Gene3D" id="2.120.10.30">
    <property type="entry name" value="TolB, C-terminal domain"/>
    <property type="match status" value="1"/>
</dbReference>
<feature type="domain" description="SMP-30/Gluconolactonase/LRE-like region" evidence="5">
    <location>
        <begin position="77"/>
        <end position="326"/>
    </location>
</feature>
<proteinExistence type="inferred from homology"/>
<comment type="similarity">
    <text evidence="1">Belongs to the SMP-30/CGR1 family.</text>
</comment>
<evidence type="ECO:0000259" key="5">
    <source>
        <dbReference type="Pfam" id="PF08450"/>
    </source>
</evidence>
<feature type="binding site" evidence="3">
    <location>
        <position position="271"/>
    </location>
    <ligand>
        <name>a divalent metal cation</name>
        <dbReference type="ChEBI" id="CHEBI:60240"/>
    </ligand>
</feature>
<feature type="binding site" evidence="3">
    <location>
        <position position="171"/>
    </location>
    <ligand>
        <name>substrate</name>
    </ligand>
</feature>
<gene>
    <name evidence="6" type="ORF">PFICI_05332</name>
</gene>
<feature type="binding site" evidence="3">
    <location>
        <position position="79"/>
    </location>
    <ligand>
        <name>a divalent metal cation</name>
        <dbReference type="ChEBI" id="CHEBI:60240"/>
    </ligand>
</feature>
<dbReference type="eggNOG" id="KOG4499">
    <property type="taxonomic scope" value="Eukaryota"/>
</dbReference>
<dbReference type="RefSeq" id="XP_007832104.1">
    <property type="nucleotide sequence ID" value="XM_007833913.1"/>
</dbReference>
<dbReference type="InterPro" id="IPR005511">
    <property type="entry name" value="SMP-30"/>
</dbReference>
<feature type="region of interest" description="Disordered" evidence="4">
    <location>
        <begin position="16"/>
        <end position="43"/>
    </location>
</feature>
<dbReference type="GO" id="GO:0005509">
    <property type="term" value="F:calcium ion binding"/>
    <property type="evidence" value="ECO:0007669"/>
    <property type="project" value="TreeGrafter"/>
</dbReference>
<dbReference type="KEGG" id="pfy:PFICI_05332"/>
<dbReference type="FunCoup" id="W3XE23">
    <property type="interactions" value="37"/>
</dbReference>
<feature type="active site" description="Proton donor/acceptor" evidence="2">
    <location>
        <position position="271"/>
    </location>
</feature>
<evidence type="ECO:0000256" key="1">
    <source>
        <dbReference type="ARBA" id="ARBA00008853"/>
    </source>
</evidence>
<accession>W3XE23</accession>
<protein>
    <recommendedName>
        <fullName evidence="5">SMP-30/Gluconolactonase/LRE-like region domain-containing protein</fullName>
    </recommendedName>
</protein>
<dbReference type="GO" id="GO:0004341">
    <property type="term" value="F:gluconolactonase activity"/>
    <property type="evidence" value="ECO:0007669"/>
    <property type="project" value="TreeGrafter"/>
</dbReference>
<evidence type="ECO:0000256" key="2">
    <source>
        <dbReference type="PIRSR" id="PIRSR605511-1"/>
    </source>
</evidence>
<evidence type="ECO:0000313" key="6">
    <source>
        <dbReference type="EMBL" id="ETS83456.1"/>
    </source>
</evidence>
<dbReference type="InParanoid" id="W3XE23"/>
<dbReference type="AlphaFoldDB" id="W3XE23"/>
<dbReference type="EMBL" id="KI912111">
    <property type="protein sequence ID" value="ETS83456.1"/>
    <property type="molecule type" value="Genomic_DNA"/>
</dbReference>
<dbReference type="PANTHER" id="PTHR10907">
    <property type="entry name" value="REGUCALCIN"/>
    <property type="match status" value="1"/>
</dbReference>
<evidence type="ECO:0000256" key="3">
    <source>
        <dbReference type="PIRSR" id="PIRSR605511-2"/>
    </source>
</evidence>
<dbReference type="InterPro" id="IPR013658">
    <property type="entry name" value="SGL"/>
</dbReference>
<evidence type="ECO:0000256" key="4">
    <source>
        <dbReference type="SAM" id="MobiDB-lite"/>
    </source>
</evidence>
<dbReference type="HOGENOM" id="CLU_036110_3_0_1"/>
<dbReference type="Pfam" id="PF08450">
    <property type="entry name" value="SGL"/>
    <property type="match status" value="1"/>
</dbReference>
<name>W3XE23_PESFW</name>
<organism evidence="6 7">
    <name type="scientific">Pestalotiopsis fici (strain W106-1 / CGMCC3.15140)</name>
    <dbReference type="NCBI Taxonomy" id="1229662"/>
    <lineage>
        <taxon>Eukaryota</taxon>
        <taxon>Fungi</taxon>
        <taxon>Dikarya</taxon>
        <taxon>Ascomycota</taxon>
        <taxon>Pezizomycotina</taxon>
        <taxon>Sordariomycetes</taxon>
        <taxon>Xylariomycetidae</taxon>
        <taxon>Amphisphaeriales</taxon>
        <taxon>Sporocadaceae</taxon>
        <taxon>Pestalotiopsis</taxon>
    </lineage>
</organism>
<dbReference type="SUPFAM" id="SSF63829">
    <property type="entry name" value="Calcium-dependent phosphotriesterase"/>
    <property type="match status" value="1"/>
</dbReference>
<dbReference type="OMA" id="WAGTMRY"/>
<keyword evidence="3" id="KW-0479">Metal-binding</keyword>
<feature type="binding site" evidence="3">
    <location>
        <position position="220"/>
    </location>
    <ligand>
        <name>a divalent metal cation</name>
        <dbReference type="ChEBI" id="CHEBI:60240"/>
    </ligand>
</feature>
<keyword evidence="3" id="KW-0862">Zinc</keyword>
<sequence length="363" mass="40250">MARILTRILETLGLRKKKAQKENSKQQQQQQAKGKESAEKDVEVRNMSSNAAAAAAAPASLQEWEIKEPWIKLHCALGEGPYYEKASHRLRFVDIIEKRIHTVDLHRGPESLSTLQLDVRVGVTADIAGVDPRERILVGAKHGAAILHRDSGRYEYLTKFYVEDKERIRGNDGAVDPHGRFWLGSMTDFGYGPVQPEGALWLFHAGDPGLEVKGPVSIPNSVSWSPDKKTMYFTHSSSRVIHAFDYADTAEGPAVSNERIFFMYNGQGEPDGHRIDVEGNMWCAVYGDAVVLKISPKGQLIGCIKMPTRNITCVEFVGTEIFITTAGMEEGQGTPEEVDFSGGLFRIDVGVRGQEPHLFKLDA</sequence>
<feature type="compositionally biased region" description="Basic and acidic residues" evidence="4">
    <location>
        <begin position="33"/>
        <end position="43"/>
    </location>
</feature>
<evidence type="ECO:0000313" key="7">
    <source>
        <dbReference type="Proteomes" id="UP000030651"/>
    </source>
</evidence>
<dbReference type="PRINTS" id="PR01790">
    <property type="entry name" value="SMP30FAMILY"/>
</dbReference>
<dbReference type="GeneID" id="19270345"/>
<dbReference type="STRING" id="1229662.W3XE23"/>
<keyword evidence="7" id="KW-1185">Reference proteome</keyword>